<sequence length="1658" mass="178535">MTLNSRRRWFFISKYDVRWTSFLTILYVWCIVCGGTSSVTTPGSTASEVCAIRTKASITTPMTPKQNMCTAMTFTTTSPTTTDSTSMASSRTTVASTENAPSTTATGQTAISSLMTTETKAFTTTDVTPTATLISSPSTTVPLTATNAASTTAPSLTTEASTTAYVNPTTLSVFSASTATDDAPTTVALSSTAETSTAVTPTTTFISLATAPTTTTTAPTPSSNTEGYTTQDVSPTTTLISSPATTAPSTATNTAPTVAGQSSTTEASTTTDRNPTTMPENENENVTTTTTLLSSITEASTTTAVNPTTTLESSPTTTNSAPTVAGQSSTTESSKTTGRNPTSLPVFSVPPATENVTTTTLLSSTTEASTTTAVNPTTTFISSASVPTTTSNAAPTPSSTTEGYTTQAVSPTATLISSETTTAKAAPTTPLSTTIEASGYTTTAVTPTTLLVFSGPTITPPTLSSISSTSSLVSLSTTTTSSTTIPLFTTSTRSPASTTFVTPTTMPMFSEFTKSFLTTTSLPNATTNAVTPTQLSETQSPAPTAFQSQSTVSLATTETTAPTVIIVTQETTIPLTLTKSGAATSMPITTAATIALTQTTAMVISKLVFNSSSPVPSEALVLSAINTLRNSRESQLNESVKVVNVTYEKISETAYAVVFTFNVLNISMPENPELRENTHQQVQNTINNALNTLLNEPDQQIFEPKSSNFTSTSNQIDGRMDYTFQEGDAIQPFSFLNELRLPTTTTVFPETTTGFSVTTPNLISGSAVVISKLVFNSSSPVPSEALVLSAINTLRNSRESQLSESVKVVNVTYEKISETAYAVVFTFNVLNISMPENPELRENTHQQVQNTINNALNTLLNEPDQPVFEPKSYNFTSTSNQIDDRMDYTFQEGDAIQPVSFLNELRLPTTTTVFPEPKTGFPTTSPNLISGSAVVISKLVFNSSSPVPSEALVLSAINTLRNSRESQLNESVKVVNVTYEKISETVYAVVFTFNVLNISMPENPELRENTHQQVQNTINNALNTLLNEPDQPVFEPKSYNFTSTSNQIDDRMDYTFQEGDAIQPVSFLNELRLPTTTTVFPEPKTGFPTTSPNLISGSAVIISKLVFNSSSPVPSEALVLSAINTLRNSRESQLNETVKLVNVTYEKISETSYAVVFTFNMLNISMPEDPKRRDETHQQEQKTINIALNTLLNEPGSSTLQPKTSNFKDTLNQIEGSMEYNFQEADVIKPVSFLQMLSSLTVLTTASTPTTSTTTPPNLFGKAYVKIRLVFNTIGPVPSESFIVNLAASMFDLRYKTKDVSTQTRDTQFVNITYTKINDTSYALTFGFEISNISISENVALRNETYTKIKSTINTLVGVILNDPLTTEFDLKHIEFQNSSTEIVASVQYVFSEGDLTTNSSFVKDILKAQEVLTTVASTTSPLKVLGKVIIYIKLVFRTQGTIPSESNVIQVANTLLNGMKLKITRDLTAKELTDLVSFVNVTYTKINDSSFSLNFGFEISNVSMSERLEFRNETNKVIGDYMNSFLSKILNKTTTANFDFNAISFNGSSNVIEAKVEYVFTDSDIATFGLVSTFLGTTTTVAPTTFYPTVLNTTISNNGTNAAWVVAIIVPVAIVIGLVPCWILLCCLLCGCCAAIRRRWHRRRSYNVQYSTRNSIF</sequence>
<dbReference type="EMBL" id="JAYMGO010000001">
    <property type="protein sequence ID" value="KAL1281982.1"/>
    <property type="molecule type" value="Genomic_DNA"/>
</dbReference>
<reference evidence="3 4" key="1">
    <citation type="submission" date="2023-09" db="EMBL/GenBank/DDBJ databases">
        <authorList>
            <person name="Wang M."/>
        </authorList>
    </citation>
    <scope>NUCLEOTIDE SEQUENCE [LARGE SCALE GENOMIC DNA]</scope>
    <source>
        <strain evidence="3">GT-2023</strain>
        <tissue evidence="3">Liver</tissue>
    </source>
</reference>
<gene>
    <name evidence="3" type="ORF">QQF64_000785</name>
</gene>
<feature type="compositionally biased region" description="Low complexity" evidence="1">
    <location>
        <begin position="382"/>
        <end position="401"/>
    </location>
</feature>
<feature type="compositionally biased region" description="Low complexity" evidence="1">
    <location>
        <begin position="234"/>
        <end position="257"/>
    </location>
</feature>
<keyword evidence="2" id="KW-1133">Transmembrane helix</keyword>
<dbReference type="Proteomes" id="UP001558613">
    <property type="component" value="Unassembled WGS sequence"/>
</dbReference>
<comment type="caution">
    <text evidence="3">The sequence shown here is derived from an EMBL/GenBank/DDBJ whole genome shotgun (WGS) entry which is preliminary data.</text>
</comment>
<keyword evidence="4" id="KW-1185">Reference proteome</keyword>
<feature type="compositionally biased region" description="Low complexity" evidence="1">
    <location>
        <begin position="78"/>
        <end position="93"/>
    </location>
</feature>
<feature type="region of interest" description="Disordered" evidence="1">
    <location>
        <begin position="382"/>
        <end position="408"/>
    </location>
</feature>
<protein>
    <submittedName>
        <fullName evidence="3">Uncharacterized protein</fullName>
    </submittedName>
</protein>
<accession>A0ABR3NYS6</accession>
<feature type="compositionally biased region" description="Polar residues" evidence="1">
    <location>
        <begin position="321"/>
        <end position="345"/>
    </location>
</feature>
<keyword evidence="2" id="KW-0472">Membrane</keyword>
<evidence type="ECO:0000256" key="1">
    <source>
        <dbReference type="SAM" id="MobiDB-lite"/>
    </source>
</evidence>
<organism evidence="3 4">
    <name type="scientific">Cirrhinus molitorella</name>
    <name type="common">mud carp</name>
    <dbReference type="NCBI Taxonomy" id="172907"/>
    <lineage>
        <taxon>Eukaryota</taxon>
        <taxon>Metazoa</taxon>
        <taxon>Chordata</taxon>
        <taxon>Craniata</taxon>
        <taxon>Vertebrata</taxon>
        <taxon>Euteleostomi</taxon>
        <taxon>Actinopterygii</taxon>
        <taxon>Neopterygii</taxon>
        <taxon>Teleostei</taxon>
        <taxon>Ostariophysi</taxon>
        <taxon>Cypriniformes</taxon>
        <taxon>Cyprinidae</taxon>
        <taxon>Labeoninae</taxon>
        <taxon>Labeonini</taxon>
        <taxon>Cirrhinus</taxon>
    </lineage>
</organism>
<feature type="region of interest" description="Disordered" evidence="1">
    <location>
        <begin position="212"/>
        <end position="352"/>
    </location>
</feature>
<evidence type="ECO:0000313" key="3">
    <source>
        <dbReference type="EMBL" id="KAL1281982.1"/>
    </source>
</evidence>
<evidence type="ECO:0000256" key="2">
    <source>
        <dbReference type="SAM" id="Phobius"/>
    </source>
</evidence>
<name>A0ABR3NYS6_9TELE</name>
<feature type="region of interest" description="Disordered" evidence="1">
    <location>
        <begin position="78"/>
        <end position="108"/>
    </location>
</feature>
<feature type="transmembrane region" description="Helical" evidence="2">
    <location>
        <begin position="1604"/>
        <end position="1637"/>
    </location>
</feature>
<feature type="compositionally biased region" description="Low complexity" evidence="1">
    <location>
        <begin position="212"/>
        <end position="225"/>
    </location>
</feature>
<proteinExistence type="predicted"/>
<keyword evidence="2" id="KW-0812">Transmembrane</keyword>
<feature type="compositionally biased region" description="Polar residues" evidence="1">
    <location>
        <begin position="94"/>
        <end position="108"/>
    </location>
</feature>
<feature type="compositionally biased region" description="Low complexity" evidence="1">
    <location>
        <begin position="274"/>
        <end position="320"/>
    </location>
</feature>
<evidence type="ECO:0000313" key="4">
    <source>
        <dbReference type="Proteomes" id="UP001558613"/>
    </source>
</evidence>
<feature type="compositionally biased region" description="Polar residues" evidence="1">
    <location>
        <begin position="259"/>
        <end position="273"/>
    </location>
</feature>